<dbReference type="InterPro" id="IPR003598">
    <property type="entry name" value="Ig_sub2"/>
</dbReference>
<feature type="transmembrane region" description="Helical" evidence="7">
    <location>
        <begin position="319"/>
        <end position="342"/>
    </location>
</feature>
<dbReference type="InterPro" id="IPR003591">
    <property type="entry name" value="Leu-rich_rpt_typical-subtyp"/>
</dbReference>
<dbReference type="SMART" id="SM00369">
    <property type="entry name" value="LRR_TYP"/>
    <property type="match status" value="5"/>
</dbReference>
<dbReference type="SMART" id="SM00409">
    <property type="entry name" value="IG"/>
    <property type="match status" value="1"/>
</dbReference>
<dbReference type="InterPro" id="IPR013098">
    <property type="entry name" value="Ig_I-set"/>
</dbReference>
<gene>
    <name evidence="9" type="ORF">J437_LFUL004975</name>
</gene>
<dbReference type="PANTHER" id="PTHR24366:SF136">
    <property type="entry name" value="KEKKON 1, ISOFORM B"/>
    <property type="match status" value="1"/>
</dbReference>
<keyword evidence="4" id="KW-1015">Disulfide bond</keyword>
<proteinExistence type="predicted"/>
<keyword evidence="7" id="KW-0472">Membrane</keyword>
<evidence type="ECO:0000256" key="5">
    <source>
        <dbReference type="ARBA" id="ARBA00023180"/>
    </source>
</evidence>
<comment type="caution">
    <text evidence="9">The sequence shown here is derived from an EMBL/GenBank/DDBJ whole genome shotgun (WGS) entry which is preliminary data.</text>
</comment>
<dbReference type="InterPro" id="IPR007110">
    <property type="entry name" value="Ig-like_dom"/>
</dbReference>
<feature type="region of interest" description="Disordered" evidence="6">
    <location>
        <begin position="536"/>
        <end position="582"/>
    </location>
</feature>
<feature type="compositionally biased region" description="Polar residues" evidence="6">
    <location>
        <begin position="386"/>
        <end position="403"/>
    </location>
</feature>
<dbReference type="InterPro" id="IPR000483">
    <property type="entry name" value="Cys-rich_flank_reg_C"/>
</dbReference>
<dbReference type="Pfam" id="PF07679">
    <property type="entry name" value="I-set"/>
    <property type="match status" value="1"/>
</dbReference>
<feature type="domain" description="Ig-like" evidence="8">
    <location>
        <begin position="199"/>
        <end position="305"/>
    </location>
</feature>
<keyword evidence="7" id="KW-0812">Transmembrane</keyword>
<dbReference type="SMART" id="SM00408">
    <property type="entry name" value="IGc2"/>
    <property type="match status" value="1"/>
</dbReference>
<evidence type="ECO:0000313" key="10">
    <source>
        <dbReference type="Proteomes" id="UP000792457"/>
    </source>
</evidence>
<evidence type="ECO:0000256" key="7">
    <source>
        <dbReference type="SAM" id="Phobius"/>
    </source>
</evidence>
<dbReference type="Proteomes" id="UP000792457">
    <property type="component" value="Unassembled WGS sequence"/>
</dbReference>
<reference evidence="9" key="2">
    <citation type="submission" date="2017-10" db="EMBL/GenBank/DDBJ databases">
        <title>Ladona fulva Genome sequencing and assembly.</title>
        <authorList>
            <person name="Murali S."/>
            <person name="Richards S."/>
            <person name="Bandaranaike D."/>
            <person name="Bellair M."/>
            <person name="Blankenburg K."/>
            <person name="Chao H."/>
            <person name="Dinh H."/>
            <person name="Doddapaneni H."/>
            <person name="Dugan-Rocha S."/>
            <person name="Elkadiri S."/>
            <person name="Gnanaolivu R."/>
            <person name="Hernandez B."/>
            <person name="Skinner E."/>
            <person name="Javaid M."/>
            <person name="Lee S."/>
            <person name="Li M."/>
            <person name="Ming W."/>
            <person name="Munidasa M."/>
            <person name="Muniz J."/>
            <person name="Nguyen L."/>
            <person name="Hughes D."/>
            <person name="Osuji N."/>
            <person name="Pu L.-L."/>
            <person name="Puazo M."/>
            <person name="Qu C."/>
            <person name="Quiroz J."/>
            <person name="Raj R."/>
            <person name="Weissenberger G."/>
            <person name="Xin Y."/>
            <person name="Zou X."/>
            <person name="Han Y."/>
            <person name="Worley K."/>
            <person name="Muzny D."/>
            <person name="Gibbs R."/>
        </authorList>
    </citation>
    <scope>NUCLEOTIDE SEQUENCE</scope>
    <source>
        <strain evidence="9">Sampled in the wild</strain>
    </source>
</reference>
<feature type="region of interest" description="Disordered" evidence="6">
    <location>
        <begin position="442"/>
        <end position="480"/>
    </location>
</feature>
<evidence type="ECO:0000256" key="6">
    <source>
        <dbReference type="SAM" id="MobiDB-lite"/>
    </source>
</evidence>
<dbReference type="InterPro" id="IPR032675">
    <property type="entry name" value="LRR_dom_sf"/>
</dbReference>
<evidence type="ECO:0000313" key="9">
    <source>
        <dbReference type="EMBL" id="KAG8223507.1"/>
    </source>
</evidence>
<dbReference type="PROSITE" id="PS51450">
    <property type="entry name" value="LRR"/>
    <property type="match status" value="1"/>
</dbReference>
<keyword evidence="10" id="KW-1185">Reference proteome</keyword>
<sequence>MSGNNLQILPREAFVRASLLNLQKAFLRDCRLGQIDQLAFSGLTNLVELDLSGNLLTAVPSLTYVPYLRELSLARNPIQKIDSKAFKDVPNLVKLDLSKCELRTLAQGAFDGLDLLSNLRLDSNHLSEMRPRTVETLRKLSEVTFHENPWHCDCRLRPLRDWLAAANVAILVQPTCAEPRRLAYRELADIDPDDLACRPEMLIPPRWRVVEAPAGGNISLSCRAGGVPTPALFWAWGGRPVLDGTTLGPAGLNSRVIVKEEDSGLNERRSTLYLPDAREGESAEFTCVAQNKAGSAEANFSLRVTPATAGVASLGSGQIVGLGAALVILVLFILLLVFMLLIRLRRSSSSSSKTPTPGSEGGSAVASNGKSSGSGGIPGTAESDAVSGSKSPESRAENGTNAVQKPPRSTDIPYTTNHYDGGGSVMCSQGYVPSRGVTNSAATALHRNPDLVPEGDMAIGGEENPSPTGVRLPGRSTEVDRGLPRYSAEWERTHPGRVWESGTEAAPDGHEIRRAVALCPSSTGASFERGIDASDRTPIIGEVPGSAHSDQEEEDDPRTEPVSRYDHGAYPPDYGLPVLPPQITTPDAKTLRVWQRGVPVLPPVTALKRVLGSRDSPDEGYQEGCATDV</sequence>
<dbReference type="InterPro" id="IPR036179">
    <property type="entry name" value="Ig-like_dom_sf"/>
</dbReference>
<dbReference type="Gene3D" id="3.80.10.10">
    <property type="entry name" value="Ribonuclease Inhibitor"/>
    <property type="match status" value="1"/>
</dbReference>
<keyword evidence="5" id="KW-0325">Glycoprotein</keyword>
<evidence type="ECO:0000256" key="2">
    <source>
        <dbReference type="ARBA" id="ARBA00022729"/>
    </source>
</evidence>
<evidence type="ECO:0000259" key="8">
    <source>
        <dbReference type="PROSITE" id="PS50835"/>
    </source>
</evidence>
<accession>A0A8K0NVT7</accession>
<dbReference type="InterPro" id="IPR001611">
    <property type="entry name" value="Leu-rich_rpt"/>
</dbReference>
<dbReference type="PROSITE" id="PS50835">
    <property type="entry name" value="IG_LIKE"/>
    <property type="match status" value="1"/>
</dbReference>
<reference evidence="9" key="1">
    <citation type="submission" date="2013-04" db="EMBL/GenBank/DDBJ databases">
        <authorList>
            <person name="Qu J."/>
            <person name="Murali S.C."/>
            <person name="Bandaranaike D."/>
            <person name="Bellair M."/>
            <person name="Blankenburg K."/>
            <person name="Chao H."/>
            <person name="Dinh H."/>
            <person name="Doddapaneni H."/>
            <person name="Downs B."/>
            <person name="Dugan-Rocha S."/>
            <person name="Elkadiri S."/>
            <person name="Gnanaolivu R.D."/>
            <person name="Hernandez B."/>
            <person name="Javaid M."/>
            <person name="Jayaseelan J.C."/>
            <person name="Lee S."/>
            <person name="Li M."/>
            <person name="Ming W."/>
            <person name="Munidasa M."/>
            <person name="Muniz J."/>
            <person name="Nguyen L."/>
            <person name="Ongeri F."/>
            <person name="Osuji N."/>
            <person name="Pu L.-L."/>
            <person name="Puazo M."/>
            <person name="Qu C."/>
            <person name="Quiroz J."/>
            <person name="Raj R."/>
            <person name="Weissenberger G."/>
            <person name="Xin Y."/>
            <person name="Zou X."/>
            <person name="Han Y."/>
            <person name="Richards S."/>
            <person name="Worley K."/>
            <person name="Muzny D."/>
            <person name="Gibbs R."/>
        </authorList>
    </citation>
    <scope>NUCLEOTIDE SEQUENCE</scope>
    <source>
        <strain evidence="9">Sampled in the wild</strain>
    </source>
</reference>
<dbReference type="AlphaFoldDB" id="A0A8K0NVT7"/>
<dbReference type="OrthoDB" id="643377at2759"/>
<dbReference type="EMBL" id="KZ308162">
    <property type="protein sequence ID" value="KAG8223507.1"/>
    <property type="molecule type" value="Genomic_DNA"/>
</dbReference>
<organism evidence="9 10">
    <name type="scientific">Ladona fulva</name>
    <name type="common">Scarce chaser dragonfly</name>
    <name type="synonym">Libellula fulva</name>
    <dbReference type="NCBI Taxonomy" id="123851"/>
    <lineage>
        <taxon>Eukaryota</taxon>
        <taxon>Metazoa</taxon>
        <taxon>Ecdysozoa</taxon>
        <taxon>Arthropoda</taxon>
        <taxon>Hexapoda</taxon>
        <taxon>Insecta</taxon>
        <taxon>Pterygota</taxon>
        <taxon>Palaeoptera</taxon>
        <taxon>Odonata</taxon>
        <taxon>Epiprocta</taxon>
        <taxon>Anisoptera</taxon>
        <taxon>Libelluloidea</taxon>
        <taxon>Libellulidae</taxon>
        <taxon>Ladona</taxon>
    </lineage>
</organism>
<dbReference type="SMART" id="SM00082">
    <property type="entry name" value="LRRCT"/>
    <property type="match status" value="1"/>
</dbReference>
<dbReference type="SUPFAM" id="SSF52058">
    <property type="entry name" value="L domain-like"/>
    <property type="match status" value="1"/>
</dbReference>
<name>A0A8K0NVT7_LADFU</name>
<feature type="region of interest" description="Disordered" evidence="6">
    <location>
        <begin position="348"/>
        <end position="419"/>
    </location>
</feature>
<keyword evidence="7" id="KW-1133">Transmembrane helix</keyword>
<evidence type="ECO:0000256" key="4">
    <source>
        <dbReference type="ARBA" id="ARBA00023157"/>
    </source>
</evidence>
<dbReference type="GO" id="GO:0071944">
    <property type="term" value="C:cell periphery"/>
    <property type="evidence" value="ECO:0007669"/>
    <property type="project" value="UniProtKB-ARBA"/>
</dbReference>
<dbReference type="PANTHER" id="PTHR24366">
    <property type="entry name" value="IG(IMMUNOGLOBULIN) AND LRR(LEUCINE RICH REPEAT) DOMAINS"/>
    <property type="match status" value="1"/>
</dbReference>
<dbReference type="Pfam" id="PF13855">
    <property type="entry name" value="LRR_8"/>
    <property type="match status" value="1"/>
</dbReference>
<protein>
    <recommendedName>
        <fullName evidence="8">Ig-like domain-containing protein</fullName>
    </recommendedName>
</protein>
<evidence type="ECO:0000256" key="3">
    <source>
        <dbReference type="ARBA" id="ARBA00022737"/>
    </source>
</evidence>
<keyword evidence="1" id="KW-0433">Leucine-rich repeat</keyword>
<dbReference type="Gene3D" id="2.60.40.10">
    <property type="entry name" value="Immunoglobulins"/>
    <property type="match status" value="1"/>
</dbReference>
<feature type="compositionally biased region" description="Basic and acidic residues" evidence="6">
    <location>
        <begin position="558"/>
        <end position="567"/>
    </location>
</feature>
<evidence type="ECO:0000256" key="1">
    <source>
        <dbReference type="ARBA" id="ARBA00022614"/>
    </source>
</evidence>
<keyword evidence="2" id="KW-0732">Signal</keyword>
<dbReference type="SUPFAM" id="SSF48726">
    <property type="entry name" value="Immunoglobulin"/>
    <property type="match status" value="1"/>
</dbReference>
<keyword evidence="3" id="KW-0677">Repeat</keyword>
<dbReference type="InterPro" id="IPR003599">
    <property type="entry name" value="Ig_sub"/>
</dbReference>
<dbReference type="InterPro" id="IPR013783">
    <property type="entry name" value="Ig-like_fold"/>
</dbReference>